<dbReference type="Gene3D" id="3.10.200.10">
    <property type="entry name" value="Alpha carbonic anhydrase"/>
    <property type="match status" value="1"/>
</dbReference>
<dbReference type="SMART" id="SM01057">
    <property type="entry name" value="Carb_anhydrase"/>
    <property type="match status" value="1"/>
</dbReference>
<evidence type="ECO:0000313" key="9">
    <source>
        <dbReference type="EMBL" id="QRG45850.1"/>
    </source>
</evidence>
<organism evidence="9">
    <name type="scientific">Haliotis discus hannai</name>
    <name type="common">Japanese abalone</name>
    <dbReference type="NCBI Taxonomy" id="42344"/>
    <lineage>
        <taxon>Eukaryota</taxon>
        <taxon>Metazoa</taxon>
        <taxon>Spiralia</taxon>
        <taxon>Lophotrochozoa</taxon>
        <taxon>Mollusca</taxon>
        <taxon>Gastropoda</taxon>
        <taxon>Vetigastropoda</taxon>
        <taxon>Lepetellida</taxon>
        <taxon>Haliotoidea</taxon>
        <taxon>Haliotidae</taxon>
        <taxon>Haliotis</taxon>
    </lineage>
</organism>
<evidence type="ECO:0000256" key="2">
    <source>
        <dbReference type="ARBA" id="ARBA00012925"/>
    </source>
</evidence>
<name>A0A890DNZ5_HALDH</name>
<comment type="catalytic activity">
    <reaction evidence="6">
        <text>hydrogencarbonate + H(+) = CO2 + H2O</text>
        <dbReference type="Rhea" id="RHEA:10748"/>
        <dbReference type="ChEBI" id="CHEBI:15377"/>
        <dbReference type="ChEBI" id="CHEBI:15378"/>
        <dbReference type="ChEBI" id="CHEBI:16526"/>
        <dbReference type="ChEBI" id="CHEBI:17544"/>
        <dbReference type="EC" id="4.2.1.1"/>
    </reaction>
</comment>
<dbReference type="InterPro" id="IPR036398">
    <property type="entry name" value="CA_dom_sf"/>
</dbReference>
<accession>A0A890DNZ5</accession>
<dbReference type="Pfam" id="PF00194">
    <property type="entry name" value="Carb_anhydrase"/>
    <property type="match status" value="2"/>
</dbReference>
<dbReference type="AlphaFoldDB" id="A0A890DNZ5"/>
<sequence length="349" mass="38928">MWTVSVLVATTLSGVLLADVYPLSFLPPAQHSPLGPPQLCRQRMEYCFSYNRRSSIGPDDWNRVCDTSPCFGGSNQSPVRIYPHLVKYFCDPNHRLGYPPRQLVTGLLENDGYYPKIAEGTISDIVLQGVPGYSDCSFRLNSLHIHVGKTGSRHGTEHRVFGKRYDGEMHLVHVRDGGNASGSVAGQAVVAVFLSTRQGQYSPQLDAILDWLINIQDYNGSDMCTEEPCTGAMESRMMSRMAARNACPHWRSGSGSCGGSNVTFNPDQLLPSSRDFYYLYGSLTTPTLSESVLWQVVMQPLRITRRQLADIRTMETRFSGLFIGDNGNHRSTQPLRGRQILANCCHKKW</sequence>
<keyword evidence="3" id="KW-0479">Metal-binding</keyword>
<proteinExistence type="evidence at transcript level"/>
<dbReference type="PANTHER" id="PTHR18952">
    <property type="entry name" value="CARBONIC ANHYDRASE"/>
    <property type="match status" value="1"/>
</dbReference>
<evidence type="ECO:0000256" key="3">
    <source>
        <dbReference type="ARBA" id="ARBA00022723"/>
    </source>
</evidence>
<evidence type="ECO:0000259" key="8">
    <source>
        <dbReference type="PROSITE" id="PS51144"/>
    </source>
</evidence>
<evidence type="ECO:0000256" key="1">
    <source>
        <dbReference type="ARBA" id="ARBA00010718"/>
    </source>
</evidence>
<evidence type="ECO:0000256" key="5">
    <source>
        <dbReference type="ARBA" id="ARBA00023239"/>
    </source>
</evidence>
<dbReference type="GO" id="GO:0008270">
    <property type="term" value="F:zinc ion binding"/>
    <property type="evidence" value="ECO:0007669"/>
    <property type="project" value="InterPro"/>
</dbReference>
<dbReference type="PANTHER" id="PTHR18952:SF265">
    <property type="entry name" value="CARBONIC ANHYDRASE"/>
    <property type="match status" value="1"/>
</dbReference>
<feature type="signal peptide" evidence="7">
    <location>
        <begin position="1"/>
        <end position="18"/>
    </location>
</feature>
<dbReference type="InterPro" id="IPR023561">
    <property type="entry name" value="Carbonic_anhydrase_a-class"/>
</dbReference>
<comment type="similarity">
    <text evidence="1">Belongs to the alpha-carbonic anhydrase family.</text>
</comment>
<protein>
    <recommendedName>
        <fullName evidence="2">carbonic anhydrase</fullName>
        <ecNumber evidence="2">4.2.1.1</ecNumber>
    </recommendedName>
</protein>
<dbReference type="GO" id="GO:0004089">
    <property type="term" value="F:carbonate dehydratase activity"/>
    <property type="evidence" value="ECO:0007669"/>
    <property type="project" value="UniProtKB-EC"/>
</dbReference>
<feature type="domain" description="Alpha-carbonic anhydrase" evidence="8">
    <location>
        <begin position="46"/>
        <end position="344"/>
    </location>
</feature>
<dbReference type="SUPFAM" id="SSF51069">
    <property type="entry name" value="Carbonic anhydrase"/>
    <property type="match status" value="1"/>
</dbReference>
<keyword evidence="4" id="KW-0862">Zinc</keyword>
<evidence type="ECO:0000256" key="4">
    <source>
        <dbReference type="ARBA" id="ARBA00022833"/>
    </source>
</evidence>
<keyword evidence="5" id="KW-0456">Lyase</keyword>
<dbReference type="InterPro" id="IPR041891">
    <property type="entry name" value="Alpha_CA_prokaryot-like"/>
</dbReference>
<dbReference type="EC" id="4.2.1.1" evidence="2"/>
<evidence type="ECO:0000256" key="7">
    <source>
        <dbReference type="SAM" id="SignalP"/>
    </source>
</evidence>
<evidence type="ECO:0000256" key="6">
    <source>
        <dbReference type="ARBA" id="ARBA00048348"/>
    </source>
</evidence>
<dbReference type="PROSITE" id="PS51144">
    <property type="entry name" value="ALPHA_CA_2"/>
    <property type="match status" value="1"/>
</dbReference>
<feature type="chain" id="PRO_5032993053" description="carbonic anhydrase" evidence="7">
    <location>
        <begin position="19"/>
        <end position="349"/>
    </location>
</feature>
<dbReference type="CDD" id="cd03124">
    <property type="entry name" value="alpha_CA_prokaryotic_like"/>
    <property type="match status" value="1"/>
</dbReference>
<dbReference type="InterPro" id="IPR001148">
    <property type="entry name" value="CA_dom"/>
</dbReference>
<keyword evidence="7" id="KW-0732">Signal</keyword>
<dbReference type="EMBL" id="MT876410">
    <property type="protein sequence ID" value="QRG45850.1"/>
    <property type="molecule type" value="mRNA"/>
</dbReference>
<reference evidence="9" key="1">
    <citation type="submission" date="2020-08" db="EMBL/GenBank/DDBJ databases">
        <authorList>
            <person name="Sharker M.R."/>
            <person name="Kho K.H."/>
        </authorList>
    </citation>
    <scope>NUCLEOTIDE SEQUENCE</scope>
</reference>